<feature type="coiled-coil region" evidence="1">
    <location>
        <begin position="27"/>
        <end position="65"/>
    </location>
</feature>
<evidence type="ECO:0000256" key="1">
    <source>
        <dbReference type="SAM" id="Coils"/>
    </source>
</evidence>
<evidence type="ECO:0000313" key="2">
    <source>
        <dbReference type="EMBL" id="MCT8970565.1"/>
    </source>
</evidence>
<name>A0AAW5QW96_9HYPH</name>
<sequence length="143" mass="15714">MSGAADTRILTEIFERLGEIQAEQKAQRREQESANTARREIRQAVQEVKREVRDLGARVADVEGDTRRAVDFMDAAGEREVADRLKAAERRGAMRALRIAWEATTWTGRIVGAIVVVAAAALGDSILGWLREAVLAFLNNGPG</sequence>
<evidence type="ECO:0000313" key="3">
    <source>
        <dbReference type="Proteomes" id="UP001320898"/>
    </source>
</evidence>
<comment type="caution">
    <text evidence="2">The sequence shown here is derived from an EMBL/GenBank/DDBJ whole genome shotgun (WGS) entry which is preliminary data.</text>
</comment>
<dbReference type="AlphaFoldDB" id="A0AAW5QW96"/>
<keyword evidence="1" id="KW-0175">Coiled coil</keyword>
<accession>A0AAW5QW96</accession>
<dbReference type="EMBL" id="JALIDZ010000001">
    <property type="protein sequence ID" value="MCT8970565.1"/>
    <property type="molecule type" value="Genomic_DNA"/>
</dbReference>
<dbReference type="Proteomes" id="UP001320898">
    <property type="component" value="Unassembled WGS sequence"/>
</dbReference>
<evidence type="ECO:0008006" key="4">
    <source>
        <dbReference type="Google" id="ProtNLM"/>
    </source>
</evidence>
<organism evidence="2 3">
    <name type="scientific">Microbaculum marinisediminis</name>
    <dbReference type="NCBI Taxonomy" id="2931392"/>
    <lineage>
        <taxon>Bacteria</taxon>
        <taxon>Pseudomonadati</taxon>
        <taxon>Pseudomonadota</taxon>
        <taxon>Alphaproteobacteria</taxon>
        <taxon>Hyphomicrobiales</taxon>
        <taxon>Tepidamorphaceae</taxon>
        <taxon>Microbaculum</taxon>
    </lineage>
</organism>
<protein>
    <recommendedName>
        <fullName evidence="4">DUF1515 domain-containing protein</fullName>
    </recommendedName>
</protein>
<gene>
    <name evidence="2" type="ORF">MUB46_01715</name>
</gene>
<reference evidence="2 3" key="1">
    <citation type="submission" date="2022-04" db="EMBL/GenBank/DDBJ databases">
        <authorList>
            <person name="Ye Y.-Q."/>
            <person name="Du Z.-J."/>
        </authorList>
    </citation>
    <scope>NUCLEOTIDE SEQUENCE [LARGE SCALE GENOMIC DNA]</scope>
    <source>
        <strain evidence="2 3">A6E488</strain>
    </source>
</reference>
<dbReference type="RefSeq" id="WP_261614130.1">
    <property type="nucleotide sequence ID" value="NZ_JALIDZ010000001.1"/>
</dbReference>
<proteinExistence type="predicted"/>
<keyword evidence="3" id="KW-1185">Reference proteome</keyword>